<keyword evidence="3" id="KW-1185">Reference proteome</keyword>
<feature type="compositionally biased region" description="Polar residues" evidence="1">
    <location>
        <begin position="20"/>
        <end position="34"/>
    </location>
</feature>
<dbReference type="EMBL" id="RFFI01000023">
    <property type="protein sequence ID" value="RMI13036.1"/>
    <property type="molecule type" value="Genomic_DNA"/>
</dbReference>
<dbReference type="AlphaFoldDB" id="A0A3M2JLD9"/>
<organism evidence="2 3">
    <name type="scientific">Cellulomonas triticagri</name>
    <dbReference type="NCBI Taxonomy" id="2483352"/>
    <lineage>
        <taxon>Bacteria</taxon>
        <taxon>Bacillati</taxon>
        <taxon>Actinomycetota</taxon>
        <taxon>Actinomycetes</taxon>
        <taxon>Micrococcales</taxon>
        <taxon>Cellulomonadaceae</taxon>
        <taxon>Cellulomonas</taxon>
    </lineage>
</organism>
<gene>
    <name evidence="2" type="ORF">EBM89_06020</name>
</gene>
<accession>A0A3M2JLD9</accession>
<evidence type="ECO:0000313" key="3">
    <source>
        <dbReference type="Proteomes" id="UP000269289"/>
    </source>
</evidence>
<name>A0A3M2JLD9_9CELL</name>
<comment type="caution">
    <text evidence="2">The sequence shown here is derived from an EMBL/GenBank/DDBJ whole genome shotgun (WGS) entry which is preliminary data.</text>
</comment>
<evidence type="ECO:0000256" key="1">
    <source>
        <dbReference type="SAM" id="MobiDB-lite"/>
    </source>
</evidence>
<proteinExistence type="predicted"/>
<sequence>MTTVAQDAGLAARCAPSGECGQSTWGSQDSQSQRRALAGETRPATASSACECRRAAWADHGADPCGRLDDVVAWRTVHGPGATTAAASAALVRSMVVPRPA</sequence>
<protein>
    <submittedName>
        <fullName evidence="2">Uncharacterized protein</fullName>
    </submittedName>
</protein>
<reference evidence="2 3" key="1">
    <citation type="submission" date="2018-10" db="EMBL/GenBank/DDBJ databases">
        <title>Isolation, diversity and antifungal activity of actinobacteria from wheat.</title>
        <authorList>
            <person name="Han C."/>
        </authorList>
    </citation>
    <scope>NUCLEOTIDE SEQUENCE [LARGE SCALE GENOMIC DNA]</scope>
    <source>
        <strain evidence="2 3">NEAU-YY56</strain>
    </source>
</reference>
<feature type="region of interest" description="Disordered" evidence="1">
    <location>
        <begin position="14"/>
        <end position="46"/>
    </location>
</feature>
<dbReference type="Proteomes" id="UP000269289">
    <property type="component" value="Unassembled WGS sequence"/>
</dbReference>
<evidence type="ECO:0000313" key="2">
    <source>
        <dbReference type="EMBL" id="RMI13036.1"/>
    </source>
</evidence>